<dbReference type="Proteomes" id="UP001428341">
    <property type="component" value="Unassembled WGS sequence"/>
</dbReference>
<name>A0AAP0N5E5_9ROSI</name>
<dbReference type="EMBL" id="JBCGBO010000001">
    <property type="protein sequence ID" value="KAK9230179.1"/>
    <property type="molecule type" value="Genomic_DNA"/>
</dbReference>
<evidence type="ECO:0000313" key="2">
    <source>
        <dbReference type="EMBL" id="KAK9230179.1"/>
    </source>
</evidence>
<proteinExistence type="predicted"/>
<organism evidence="2 3">
    <name type="scientific">Citrus x changshan-huyou</name>
    <dbReference type="NCBI Taxonomy" id="2935761"/>
    <lineage>
        <taxon>Eukaryota</taxon>
        <taxon>Viridiplantae</taxon>
        <taxon>Streptophyta</taxon>
        <taxon>Embryophyta</taxon>
        <taxon>Tracheophyta</taxon>
        <taxon>Spermatophyta</taxon>
        <taxon>Magnoliopsida</taxon>
        <taxon>eudicotyledons</taxon>
        <taxon>Gunneridae</taxon>
        <taxon>Pentapetalae</taxon>
        <taxon>rosids</taxon>
        <taxon>malvids</taxon>
        <taxon>Sapindales</taxon>
        <taxon>Rutaceae</taxon>
        <taxon>Aurantioideae</taxon>
        <taxon>Citrus</taxon>
    </lineage>
</organism>
<dbReference type="AlphaFoldDB" id="A0AAP0N5E5"/>
<reference evidence="2 3" key="1">
    <citation type="submission" date="2024-05" db="EMBL/GenBank/DDBJ databases">
        <title>Haplotype-resolved chromosome-level genome assembly of Huyou (Citrus changshanensis).</title>
        <authorList>
            <person name="Miao C."/>
            <person name="Chen W."/>
            <person name="Wu Y."/>
            <person name="Wang L."/>
            <person name="Zhao S."/>
            <person name="Grierson D."/>
            <person name="Xu C."/>
            <person name="Chen K."/>
        </authorList>
    </citation>
    <scope>NUCLEOTIDE SEQUENCE [LARGE SCALE GENOMIC DNA]</scope>
    <source>
        <strain evidence="2">01-14</strain>
        <tissue evidence="2">Leaf</tissue>
    </source>
</reference>
<gene>
    <name evidence="2" type="ORF">WN944_023146</name>
</gene>
<evidence type="ECO:0000313" key="3">
    <source>
        <dbReference type="Proteomes" id="UP001428341"/>
    </source>
</evidence>
<protein>
    <submittedName>
        <fullName evidence="2">Uncharacterized protein</fullName>
    </submittedName>
</protein>
<keyword evidence="3" id="KW-1185">Reference proteome</keyword>
<evidence type="ECO:0000256" key="1">
    <source>
        <dbReference type="SAM" id="MobiDB-lite"/>
    </source>
</evidence>
<feature type="compositionally biased region" description="Polar residues" evidence="1">
    <location>
        <begin position="64"/>
        <end position="73"/>
    </location>
</feature>
<feature type="region of interest" description="Disordered" evidence="1">
    <location>
        <begin position="49"/>
        <end position="73"/>
    </location>
</feature>
<accession>A0AAP0N5E5</accession>
<sequence length="73" mass="8097">MCHEQSPSMHLNSLIPGIYPGILRFSVRKKCGTFTVSVITRAPRVNRRIEEQSQDTGKSLGKVLTSSARTVPK</sequence>
<comment type="caution">
    <text evidence="2">The sequence shown here is derived from an EMBL/GenBank/DDBJ whole genome shotgun (WGS) entry which is preliminary data.</text>
</comment>